<proteinExistence type="inferred from homology"/>
<dbReference type="Proteomes" id="UP001634394">
    <property type="component" value="Unassembled WGS sequence"/>
</dbReference>
<evidence type="ECO:0000256" key="1">
    <source>
        <dbReference type="ARBA" id="ARBA00004123"/>
    </source>
</evidence>
<comment type="subcellular location">
    <subcellularLocation>
        <location evidence="2">Chromosome</location>
        <location evidence="2">Centromere</location>
    </subcellularLocation>
    <subcellularLocation>
        <location evidence="1">Nucleus</location>
    </subcellularLocation>
</comment>
<evidence type="ECO:0000256" key="5">
    <source>
        <dbReference type="ARBA" id="ARBA00023242"/>
    </source>
</evidence>
<dbReference type="EMBL" id="JBJQND010000016">
    <property type="protein sequence ID" value="KAL3846578.1"/>
    <property type="molecule type" value="Genomic_DNA"/>
</dbReference>
<evidence type="ECO:0000313" key="8">
    <source>
        <dbReference type="Proteomes" id="UP001634394"/>
    </source>
</evidence>
<evidence type="ECO:0008006" key="9">
    <source>
        <dbReference type="Google" id="ProtNLM"/>
    </source>
</evidence>
<dbReference type="AlphaFoldDB" id="A0ABD3UDG0"/>
<evidence type="ECO:0000256" key="2">
    <source>
        <dbReference type="ARBA" id="ARBA00004584"/>
    </source>
</evidence>
<keyword evidence="6" id="KW-0137">Centromere</keyword>
<reference evidence="7 8" key="1">
    <citation type="submission" date="2024-11" db="EMBL/GenBank/DDBJ databases">
        <title>Chromosome-level genome assembly of the freshwater bivalve Anodonta woodiana.</title>
        <authorList>
            <person name="Chen X."/>
        </authorList>
    </citation>
    <scope>NUCLEOTIDE SEQUENCE [LARGE SCALE GENOMIC DNA]</scope>
    <source>
        <strain evidence="7">MN2024</strain>
        <tissue evidence="7">Gills</tissue>
    </source>
</reference>
<dbReference type="GO" id="GO:0000775">
    <property type="term" value="C:chromosome, centromeric region"/>
    <property type="evidence" value="ECO:0007669"/>
    <property type="project" value="UniProtKB-SubCell"/>
</dbReference>
<comment type="caution">
    <text evidence="7">The sequence shown here is derived from an EMBL/GenBank/DDBJ whole genome shotgun (WGS) entry which is preliminary data.</text>
</comment>
<protein>
    <recommendedName>
        <fullName evidence="9">Centromere protein I</fullName>
    </recommendedName>
</protein>
<evidence type="ECO:0000256" key="6">
    <source>
        <dbReference type="ARBA" id="ARBA00023328"/>
    </source>
</evidence>
<dbReference type="GO" id="GO:0005634">
    <property type="term" value="C:nucleus"/>
    <property type="evidence" value="ECO:0007669"/>
    <property type="project" value="UniProtKB-SubCell"/>
</dbReference>
<evidence type="ECO:0000256" key="3">
    <source>
        <dbReference type="ARBA" id="ARBA00005470"/>
    </source>
</evidence>
<gene>
    <name evidence="7" type="ORF">ACJMK2_017554</name>
</gene>
<accession>A0ABD3UDG0</accession>
<comment type="similarity">
    <text evidence="3">Belongs to the CENP-I/CTF3 family.</text>
</comment>
<organism evidence="7 8">
    <name type="scientific">Sinanodonta woodiana</name>
    <name type="common">Chinese pond mussel</name>
    <name type="synonym">Anodonta woodiana</name>
    <dbReference type="NCBI Taxonomy" id="1069815"/>
    <lineage>
        <taxon>Eukaryota</taxon>
        <taxon>Metazoa</taxon>
        <taxon>Spiralia</taxon>
        <taxon>Lophotrochozoa</taxon>
        <taxon>Mollusca</taxon>
        <taxon>Bivalvia</taxon>
        <taxon>Autobranchia</taxon>
        <taxon>Heteroconchia</taxon>
        <taxon>Palaeoheterodonta</taxon>
        <taxon>Unionida</taxon>
        <taxon>Unionoidea</taxon>
        <taxon>Unionidae</taxon>
        <taxon>Unioninae</taxon>
        <taxon>Sinanodonta</taxon>
    </lineage>
</organism>
<keyword evidence="4" id="KW-0158">Chromosome</keyword>
<dbReference type="InterPro" id="IPR012485">
    <property type="entry name" value="CENP-I"/>
</dbReference>
<dbReference type="PANTHER" id="PTHR48208">
    <property type="entry name" value="CENTROMERE PROTEIN I"/>
    <property type="match status" value="1"/>
</dbReference>
<keyword evidence="8" id="KW-1185">Reference proteome</keyword>
<sequence length="715" mass="82146">MSLKKKNPLNDAVCYLVSADSKLKIKGNEALHKSLEVIERTATSSGLSPEQILQLVDVAASGKQAETVSKKLIKLLIPATKVPEVAVLKAISWICTNRPSMTIQCLLVRWIIVVYDYIDGRDRLHGLYGLLFRFLHFHSMLPYMCQLLYFLTRREDVKLYRVRQLLELQKNLGSQPYLTGLLLIYKHYQPGLLSVVINRKYKSFFPTYDRKWSAMVRLIQEKSNPLERSQNDTVLERLQPKLDTSSMAAARKRRKLDSIPDIQSSASMADFVKGGLSKLNLLDGTVPFIHISTFGKLLESIDKIEFPNQMGAVLKSRLLQHVISYSSDKVADTRFQFWLQATLHEVLLDYPLENGPEYTTRLLRSLKSFLDFLQEGIPVLDAVLSSYICQWNGLDNRCLIFKLLTRCRLHQFSDFRESILNPLGKLFFTSSVYFKCQTIQALTDMLQNQVAVERLHHEELESYQTSGQSESNKNKPMSVLFWEEDGEEDFKTVDFVREFVQFVSQLCLVALQCGKSHPLLEHCILNFLEMASVLHKCYQVPFVVFPPASLFVWLLFSSNPYTVSRLCSVISRFKFVFQSLKIQQSTGQLGGRNDSFESVTEVNKTILCLINALWRCKAFDHSEETRQMEELSFSPELVDPRIGVDCDAMLSAYHHQAFSCFTYKFIKENTFGIKHPTEIKVCKREFLGYLERHSLKGLNEFVNSVIIRTKPSTTK</sequence>
<dbReference type="CDD" id="cd22647">
    <property type="entry name" value="CTF3_NTD_HEAT"/>
    <property type="match status" value="1"/>
</dbReference>
<dbReference type="Pfam" id="PF07778">
    <property type="entry name" value="CENP-I"/>
    <property type="match status" value="1"/>
</dbReference>
<evidence type="ECO:0000313" key="7">
    <source>
        <dbReference type="EMBL" id="KAL3846578.1"/>
    </source>
</evidence>
<evidence type="ECO:0000256" key="4">
    <source>
        <dbReference type="ARBA" id="ARBA00022454"/>
    </source>
</evidence>
<name>A0ABD3UDG0_SINWO</name>
<dbReference type="PANTHER" id="PTHR48208:SF2">
    <property type="entry name" value="CENTROMERE PROTEIN I"/>
    <property type="match status" value="1"/>
</dbReference>
<keyword evidence="5" id="KW-0539">Nucleus</keyword>